<evidence type="ECO:0000313" key="2">
    <source>
        <dbReference type="EMBL" id="MBB3965839.1"/>
    </source>
</evidence>
<organism evidence="2 3">
    <name type="scientific">Rhizobium metallidurans</name>
    <dbReference type="NCBI Taxonomy" id="1265931"/>
    <lineage>
        <taxon>Bacteria</taxon>
        <taxon>Pseudomonadati</taxon>
        <taxon>Pseudomonadota</taxon>
        <taxon>Alphaproteobacteria</taxon>
        <taxon>Hyphomicrobiales</taxon>
        <taxon>Rhizobiaceae</taxon>
        <taxon>Rhizobium/Agrobacterium group</taxon>
        <taxon>Rhizobium</taxon>
    </lineage>
</organism>
<gene>
    <name evidence="2" type="ORF">GGQ67_003518</name>
</gene>
<evidence type="ECO:0000259" key="1">
    <source>
        <dbReference type="Pfam" id="PF01850"/>
    </source>
</evidence>
<feature type="domain" description="PIN" evidence="1">
    <location>
        <begin position="4"/>
        <end position="115"/>
    </location>
</feature>
<evidence type="ECO:0000313" key="3">
    <source>
        <dbReference type="Proteomes" id="UP000582090"/>
    </source>
</evidence>
<accession>A0A7W6CWM8</accession>
<keyword evidence="3" id="KW-1185">Reference proteome</keyword>
<dbReference type="EMBL" id="JACIDW010000012">
    <property type="protein sequence ID" value="MBB3965839.1"/>
    <property type="molecule type" value="Genomic_DNA"/>
</dbReference>
<dbReference type="CDD" id="cd09872">
    <property type="entry name" value="PIN_Sll0205-like"/>
    <property type="match status" value="1"/>
</dbReference>
<dbReference type="AlphaFoldDB" id="A0A7W6CWM8"/>
<dbReference type="RefSeq" id="WP_183901367.1">
    <property type="nucleotide sequence ID" value="NZ_JACIDW010000012.1"/>
</dbReference>
<dbReference type="InterPro" id="IPR041705">
    <property type="entry name" value="PIN_Sll0205"/>
</dbReference>
<comment type="caution">
    <text evidence="2">The sequence shown here is derived from an EMBL/GenBank/DDBJ whole genome shotgun (WGS) entry which is preliminary data.</text>
</comment>
<dbReference type="Gene3D" id="3.40.50.1010">
    <property type="entry name" value="5'-nuclease"/>
    <property type="match status" value="1"/>
</dbReference>
<dbReference type="InterPro" id="IPR002716">
    <property type="entry name" value="PIN_dom"/>
</dbReference>
<protein>
    <submittedName>
        <fullName evidence="2">PIN domain nuclease of toxin-antitoxin system</fullName>
    </submittedName>
</protein>
<reference evidence="2 3" key="1">
    <citation type="submission" date="2020-08" db="EMBL/GenBank/DDBJ databases">
        <title>Genomic Encyclopedia of Type Strains, Phase IV (KMG-IV): sequencing the most valuable type-strain genomes for metagenomic binning, comparative biology and taxonomic classification.</title>
        <authorList>
            <person name="Goeker M."/>
        </authorList>
    </citation>
    <scope>NUCLEOTIDE SEQUENCE [LARGE SCALE GENOMIC DNA]</scope>
    <source>
        <strain evidence="2 3">DSM 26575</strain>
    </source>
</reference>
<dbReference type="InterPro" id="IPR052919">
    <property type="entry name" value="TA_system_RNase"/>
</dbReference>
<dbReference type="PANTHER" id="PTHR36173:SF2">
    <property type="entry name" value="RIBONUCLEASE VAPC16"/>
    <property type="match status" value="1"/>
</dbReference>
<dbReference type="Pfam" id="PF01850">
    <property type="entry name" value="PIN"/>
    <property type="match status" value="1"/>
</dbReference>
<dbReference type="InterPro" id="IPR029060">
    <property type="entry name" value="PIN-like_dom_sf"/>
</dbReference>
<dbReference type="PANTHER" id="PTHR36173">
    <property type="entry name" value="RIBONUCLEASE VAPC16-RELATED"/>
    <property type="match status" value="1"/>
</dbReference>
<proteinExistence type="predicted"/>
<sequence>MRLLLDTHALLWWLNDDGKLGNHARGLIGDSEDDVLVSAVSLWEITVKLRIGKLDADLDEILAILPAEGFDRLDITDAHLVALAALPLHHRDPFDHLLMAQAVAEGAHFVSQDQHVALYGVPFVTCSDPVAL</sequence>
<dbReference type="SUPFAM" id="SSF88723">
    <property type="entry name" value="PIN domain-like"/>
    <property type="match status" value="1"/>
</dbReference>
<name>A0A7W6CWM8_9HYPH</name>
<dbReference type="Proteomes" id="UP000582090">
    <property type="component" value="Unassembled WGS sequence"/>
</dbReference>